<evidence type="ECO:0000313" key="2">
    <source>
        <dbReference type="EnsemblMetazoa" id="ACOM023777-PA.1"/>
    </source>
</evidence>
<dbReference type="Pfam" id="PF10036">
    <property type="entry name" value="RLL"/>
    <property type="match status" value="2"/>
</dbReference>
<sequence>LSKQARTPISTIPSGNRKKDKHQSLPSDMFERYLTALQYPRVGQLNIDDPKDFRCFMMWLEDQKIRFLPIEEREPLRKVNAPDEWNRAYEKYKKDIKVPEHLKSKQEQVTWLLLYAIRLEYTDNADQYRALTGARKLQQESQKTTVPEVQSANPFDSFDFTSADFEEGSWKLAERLGIAYHPDHLVSLRAAAKVISGAYNREALKERPITGQPFPIEQGSGMGLEADEELEQCARIMRLLQIQNIRTLQTTINETIVAVQNVTADPRTDTKLGKTIQNKTSGEERHTQQLPSTVFYLFRNCSWRMKMFERYLAALQYTGTQPVNIDDPKEFRSLISWLEDQKIRHYTIENREQLKQLGSVDVWDAAYDKYKTDVGLPYELATRQEQLTWLLLHAVRLEYSDNVDTYRPLSGARKAEAEQKKATAPEVKSTNPFDSLDFTNAQFEEGARKLADRLGIAYHPDHLVSLRAAGRVIHDCLNREALKEPLITGQPYVGVGSAAVGSNGTPAGKPPTPAPTEREVEKAAQILRLLQIRNMRSLQTTINETIVAVQNVTADPKTDSALGKVGV</sequence>
<dbReference type="VEuPathDB" id="VectorBase:ACON2_038811"/>
<dbReference type="AlphaFoldDB" id="A0A8W7P1R1"/>
<evidence type="ECO:0000256" key="1">
    <source>
        <dbReference type="SAM" id="MobiDB-lite"/>
    </source>
</evidence>
<dbReference type="Proteomes" id="UP000075882">
    <property type="component" value="Unassembled WGS sequence"/>
</dbReference>
<accession>A0A8W7P1R1</accession>
<evidence type="ECO:0008006" key="3">
    <source>
        <dbReference type="Google" id="ProtNLM"/>
    </source>
</evidence>
<name>A0A8W7P1R1_ANOCL</name>
<dbReference type="EnsemblMetazoa" id="ACOM023777-RA">
    <property type="protein sequence ID" value="ACOM023777-PA.1"/>
    <property type="gene ID" value="ACOM023777"/>
</dbReference>
<dbReference type="PANTHER" id="PTHR15924">
    <property type="entry name" value="CLE"/>
    <property type="match status" value="1"/>
</dbReference>
<proteinExistence type="predicted"/>
<feature type="compositionally biased region" description="Polar residues" evidence="1">
    <location>
        <begin position="1"/>
        <end position="14"/>
    </location>
</feature>
<feature type="region of interest" description="Disordered" evidence="1">
    <location>
        <begin position="1"/>
        <end position="24"/>
    </location>
</feature>
<protein>
    <recommendedName>
        <fullName evidence="3">RNA transcription, translation and transport factor protein</fullName>
    </recommendedName>
</protein>
<dbReference type="InterPro" id="IPR019265">
    <property type="entry name" value="RTRAF"/>
</dbReference>
<organism evidence="2">
    <name type="scientific">Anopheles coluzzii</name>
    <name type="common">African malaria mosquito</name>
    <dbReference type="NCBI Taxonomy" id="1518534"/>
    <lineage>
        <taxon>Eukaryota</taxon>
        <taxon>Metazoa</taxon>
        <taxon>Ecdysozoa</taxon>
        <taxon>Arthropoda</taxon>
        <taxon>Hexapoda</taxon>
        <taxon>Insecta</taxon>
        <taxon>Pterygota</taxon>
        <taxon>Neoptera</taxon>
        <taxon>Endopterygota</taxon>
        <taxon>Diptera</taxon>
        <taxon>Nematocera</taxon>
        <taxon>Culicoidea</taxon>
        <taxon>Culicidae</taxon>
        <taxon>Anophelinae</taxon>
        <taxon>Anopheles</taxon>
    </lineage>
</organism>
<reference evidence="2" key="1">
    <citation type="submission" date="2022-08" db="UniProtKB">
        <authorList>
            <consortium name="EnsemblMetazoa"/>
        </authorList>
    </citation>
    <scope>IDENTIFICATION</scope>
</reference>